<evidence type="ECO:0000313" key="1">
    <source>
        <dbReference type="EMBL" id="SSX32353.1"/>
    </source>
</evidence>
<name>A0A336MU88_CULSO</name>
<dbReference type="VEuPathDB" id="VectorBase:CSON004881"/>
<sequence length="48" mass="5433">MIIPIFNRKTVVTSMELNIVSNISDVLKEVLVQNVIVLHEILETIVIT</sequence>
<protein>
    <submittedName>
        <fullName evidence="1">CSON004881 protein</fullName>
    </submittedName>
</protein>
<reference evidence="1" key="1">
    <citation type="submission" date="2018-07" db="EMBL/GenBank/DDBJ databases">
        <authorList>
            <person name="Quirk P.G."/>
            <person name="Krulwich T.A."/>
        </authorList>
    </citation>
    <scope>NUCLEOTIDE SEQUENCE</scope>
</reference>
<gene>
    <name evidence="1" type="primary">CSON004881</name>
</gene>
<dbReference type="AlphaFoldDB" id="A0A336MU88"/>
<proteinExistence type="predicted"/>
<accession>A0A336MU88</accession>
<dbReference type="EMBL" id="UFQT01001998">
    <property type="protein sequence ID" value="SSX32353.1"/>
    <property type="molecule type" value="Genomic_DNA"/>
</dbReference>
<organism evidence="1">
    <name type="scientific">Culicoides sonorensis</name>
    <name type="common">Biting midge</name>
    <dbReference type="NCBI Taxonomy" id="179676"/>
    <lineage>
        <taxon>Eukaryota</taxon>
        <taxon>Metazoa</taxon>
        <taxon>Ecdysozoa</taxon>
        <taxon>Arthropoda</taxon>
        <taxon>Hexapoda</taxon>
        <taxon>Insecta</taxon>
        <taxon>Pterygota</taxon>
        <taxon>Neoptera</taxon>
        <taxon>Endopterygota</taxon>
        <taxon>Diptera</taxon>
        <taxon>Nematocera</taxon>
        <taxon>Chironomoidea</taxon>
        <taxon>Ceratopogonidae</taxon>
        <taxon>Ceratopogoninae</taxon>
        <taxon>Culicoides</taxon>
        <taxon>Monoculicoides</taxon>
    </lineage>
</organism>